<reference evidence="18 19" key="1">
    <citation type="journal article" date="2020" name="ISME J.">
        <title>Comparative genomics reveals insights into cyanobacterial evolution and habitat adaptation.</title>
        <authorList>
            <person name="Chen M.Y."/>
            <person name="Teng W.K."/>
            <person name="Zhao L."/>
            <person name="Hu C.X."/>
            <person name="Zhou Y.K."/>
            <person name="Han B.P."/>
            <person name="Song L.R."/>
            <person name="Shu W.S."/>
        </authorList>
    </citation>
    <scope>NUCLEOTIDE SEQUENCE [LARGE SCALE GENOMIC DNA]</scope>
    <source>
        <strain evidence="18 19">FACHB-391</strain>
    </source>
</reference>
<dbReference type="PANTHER" id="PTHR43304:SF1">
    <property type="entry name" value="PAC DOMAIN-CONTAINING PROTEIN"/>
    <property type="match status" value="1"/>
</dbReference>
<protein>
    <recommendedName>
        <fullName evidence="3">histidine kinase</fullName>
        <ecNumber evidence="3">2.7.13.3</ecNumber>
    </recommendedName>
</protein>
<keyword evidence="5" id="KW-0808">Transferase</keyword>
<dbReference type="InterPro" id="IPR035965">
    <property type="entry name" value="PAS-like_dom_sf"/>
</dbReference>
<dbReference type="PROSITE" id="PS50109">
    <property type="entry name" value="HIS_KIN"/>
    <property type="match status" value="1"/>
</dbReference>
<feature type="domain" description="PAS" evidence="16">
    <location>
        <begin position="418"/>
        <end position="488"/>
    </location>
</feature>
<evidence type="ECO:0000256" key="12">
    <source>
        <dbReference type="ARBA" id="ARBA00023136"/>
    </source>
</evidence>
<dbReference type="InterPro" id="IPR013656">
    <property type="entry name" value="PAS_4"/>
</dbReference>
<keyword evidence="10 14" id="KW-1133">Transmembrane helix</keyword>
<dbReference type="PROSITE" id="PS50112">
    <property type="entry name" value="PAS"/>
    <property type="match status" value="4"/>
</dbReference>
<accession>A0ABR8EYK0</accession>
<evidence type="ECO:0000259" key="17">
    <source>
        <dbReference type="PROSITE" id="PS50113"/>
    </source>
</evidence>
<dbReference type="SUPFAM" id="SSF47384">
    <property type="entry name" value="Homodimeric domain of signal transducing histidine kinase"/>
    <property type="match status" value="1"/>
</dbReference>
<evidence type="ECO:0000313" key="18">
    <source>
        <dbReference type="EMBL" id="MBD2561894.1"/>
    </source>
</evidence>
<dbReference type="CDD" id="cd00130">
    <property type="entry name" value="PAS"/>
    <property type="match status" value="4"/>
</dbReference>
<keyword evidence="13" id="KW-0175">Coiled coil</keyword>
<feature type="coiled-coil region" evidence="13">
    <location>
        <begin position="533"/>
        <end position="560"/>
    </location>
</feature>
<dbReference type="InterPro" id="IPR000700">
    <property type="entry name" value="PAS-assoc_C"/>
</dbReference>
<dbReference type="PANTHER" id="PTHR43304">
    <property type="entry name" value="PHYTOCHROME-LIKE PROTEIN CPH1"/>
    <property type="match status" value="1"/>
</dbReference>
<dbReference type="Gene3D" id="1.20.120.620">
    <property type="entry name" value="Backbone structure of the membrane domain of e. Coli histidine kinase receptor kdpd"/>
    <property type="match status" value="1"/>
</dbReference>
<dbReference type="SMART" id="SM00091">
    <property type="entry name" value="PAS"/>
    <property type="match status" value="5"/>
</dbReference>
<name>A0ABR8EYK0_NOSLI</name>
<dbReference type="EMBL" id="JACJTE010000014">
    <property type="protein sequence ID" value="MBD2561894.1"/>
    <property type="molecule type" value="Genomic_DNA"/>
</dbReference>
<evidence type="ECO:0000256" key="13">
    <source>
        <dbReference type="SAM" id="Coils"/>
    </source>
</evidence>
<evidence type="ECO:0000256" key="9">
    <source>
        <dbReference type="ARBA" id="ARBA00022840"/>
    </source>
</evidence>
<feature type="domain" description="PAS" evidence="16">
    <location>
        <begin position="143"/>
        <end position="185"/>
    </location>
</feature>
<keyword evidence="12 14" id="KW-0472">Membrane</keyword>
<gene>
    <name evidence="18" type="ORF">H6G95_14970</name>
</gene>
<keyword evidence="7" id="KW-0547">Nucleotide-binding</keyword>
<evidence type="ECO:0000256" key="11">
    <source>
        <dbReference type="ARBA" id="ARBA00023012"/>
    </source>
</evidence>
<evidence type="ECO:0000256" key="4">
    <source>
        <dbReference type="ARBA" id="ARBA00022553"/>
    </source>
</evidence>
<dbReference type="NCBIfam" id="TIGR00229">
    <property type="entry name" value="sensory_box"/>
    <property type="match status" value="5"/>
</dbReference>
<dbReference type="Pfam" id="PF02518">
    <property type="entry name" value="HATPase_c"/>
    <property type="match status" value="1"/>
</dbReference>
<dbReference type="SMART" id="SM00388">
    <property type="entry name" value="HisKA"/>
    <property type="match status" value="1"/>
</dbReference>
<feature type="domain" description="PAS" evidence="16">
    <location>
        <begin position="676"/>
        <end position="746"/>
    </location>
</feature>
<dbReference type="InterPro" id="IPR005467">
    <property type="entry name" value="His_kinase_dom"/>
</dbReference>
<dbReference type="EC" id="2.7.13.3" evidence="3"/>
<dbReference type="RefSeq" id="WP_190889921.1">
    <property type="nucleotide sequence ID" value="NZ_JACJTE010000014.1"/>
</dbReference>
<dbReference type="Gene3D" id="3.30.450.20">
    <property type="entry name" value="PAS domain"/>
    <property type="match status" value="5"/>
</dbReference>
<evidence type="ECO:0000313" key="19">
    <source>
        <dbReference type="Proteomes" id="UP000604661"/>
    </source>
</evidence>
<dbReference type="InterPro" id="IPR003594">
    <property type="entry name" value="HATPase_dom"/>
</dbReference>
<feature type="transmembrane region" description="Helical" evidence="14">
    <location>
        <begin position="58"/>
        <end position="91"/>
    </location>
</feature>
<feature type="domain" description="PAC" evidence="17">
    <location>
        <begin position="623"/>
        <end position="675"/>
    </location>
</feature>
<dbReference type="InterPro" id="IPR036097">
    <property type="entry name" value="HisK_dim/P_sf"/>
</dbReference>
<organism evidence="18 19">
    <name type="scientific">Nostoc linckia FACHB-391</name>
    <dbReference type="NCBI Taxonomy" id="2692906"/>
    <lineage>
        <taxon>Bacteria</taxon>
        <taxon>Bacillati</taxon>
        <taxon>Cyanobacteriota</taxon>
        <taxon>Cyanophyceae</taxon>
        <taxon>Nostocales</taxon>
        <taxon>Nostocaceae</taxon>
        <taxon>Nostoc</taxon>
    </lineage>
</organism>
<evidence type="ECO:0000256" key="2">
    <source>
        <dbReference type="ARBA" id="ARBA00004141"/>
    </source>
</evidence>
<feature type="transmembrane region" description="Helical" evidence="14">
    <location>
        <begin position="28"/>
        <end position="52"/>
    </location>
</feature>
<dbReference type="Pfam" id="PF13426">
    <property type="entry name" value="PAS_9"/>
    <property type="match status" value="1"/>
</dbReference>
<dbReference type="SMART" id="SM00387">
    <property type="entry name" value="HATPase_c"/>
    <property type="match status" value="1"/>
</dbReference>
<dbReference type="InterPro" id="IPR052162">
    <property type="entry name" value="Sensor_kinase/Photoreceptor"/>
</dbReference>
<dbReference type="InterPro" id="IPR003661">
    <property type="entry name" value="HisK_dim/P_dom"/>
</dbReference>
<dbReference type="Proteomes" id="UP000604661">
    <property type="component" value="Unassembled WGS sequence"/>
</dbReference>
<dbReference type="InterPro" id="IPR000014">
    <property type="entry name" value="PAS"/>
</dbReference>
<dbReference type="SUPFAM" id="SSF55785">
    <property type="entry name" value="PYP-like sensor domain (PAS domain)"/>
    <property type="match status" value="5"/>
</dbReference>
<evidence type="ECO:0000256" key="8">
    <source>
        <dbReference type="ARBA" id="ARBA00022777"/>
    </source>
</evidence>
<proteinExistence type="predicted"/>
<dbReference type="Gene3D" id="3.30.565.10">
    <property type="entry name" value="Histidine kinase-like ATPase, C-terminal domain"/>
    <property type="match status" value="1"/>
</dbReference>
<dbReference type="InterPro" id="IPR038318">
    <property type="entry name" value="KdpD_sf"/>
</dbReference>
<evidence type="ECO:0000256" key="10">
    <source>
        <dbReference type="ARBA" id="ARBA00022989"/>
    </source>
</evidence>
<dbReference type="SUPFAM" id="SSF55874">
    <property type="entry name" value="ATPase domain of HSP90 chaperone/DNA topoisomerase II/histidine kinase"/>
    <property type="match status" value="1"/>
</dbReference>
<dbReference type="InterPro" id="IPR001610">
    <property type="entry name" value="PAC"/>
</dbReference>
<evidence type="ECO:0000259" key="15">
    <source>
        <dbReference type="PROSITE" id="PS50109"/>
    </source>
</evidence>
<dbReference type="Gene3D" id="1.10.287.130">
    <property type="match status" value="1"/>
</dbReference>
<dbReference type="PROSITE" id="PS50113">
    <property type="entry name" value="PAC"/>
    <property type="match status" value="4"/>
</dbReference>
<feature type="domain" description="PAC" evidence="17">
    <location>
        <begin position="490"/>
        <end position="542"/>
    </location>
</feature>
<dbReference type="InterPro" id="IPR004358">
    <property type="entry name" value="Sig_transdc_His_kin-like_C"/>
</dbReference>
<keyword evidence="4" id="KW-0597">Phosphoprotein</keyword>
<dbReference type="InterPro" id="IPR025201">
    <property type="entry name" value="KdpD_TM"/>
</dbReference>
<feature type="domain" description="PAC" evidence="17">
    <location>
        <begin position="749"/>
        <end position="802"/>
    </location>
</feature>
<dbReference type="Pfam" id="PF13493">
    <property type="entry name" value="DUF4118"/>
    <property type="match status" value="1"/>
</dbReference>
<dbReference type="InterPro" id="IPR036890">
    <property type="entry name" value="HATPase_C_sf"/>
</dbReference>
<feature type="domain" description="PAC" evidence="17">
    <location>
        <begin position="365"/>
        <end position="417"/>
    </location>
</feature>
<comment type="caution">
    <text evidence="18">The sequence shown here is derived from an EMBL/GenBank/DDBJ whole genome shotgun (WGS) entry which is preliminary data.</text>
</comment>
<evidence type="ECO:0000256" key="5">
    <source>
        <dbReference type="ARBA" id="ARBA00022679"/>
    </source>
</evidence>
<feature type="domain" description="PAS" evidence="16">
    <location>
        <begin position="550"/>
        <end position="620"/>
    </location>
</feature>
<dbReference type="SMART" id="SM00086">
    <property type="entry name" value="PAC"/>
    <property type="match status" value="5"/>
</dbReference>
<keyword evidence="11" id="KW-0902">Two-component regulatory system</keyword>
<feature type="domain" description="Histidine kinase" evidence="15">
    <location>
        <begin position="831"/>
        <end position="1046"/>
    </location>
</feature>
<comment type="subcellular location">
    <subcellularLocation>
        <location evidence="2">Membrane</location>
        <topology evidence="2">Multi-pass membrane protein</topology>
    </subcellularLocation>
</comment>
<evidence type="ECO:0000259" key="16">
    <source>
        <dbReference type="PROSITE" id="PS50112"/>
    </source>
</evidence>
<evidence type="ECO:0000256" key="3">
    <source>
        <dbReference type="ARBA" id="ARBA00012438"/>
    </source>
</evidence>
<keyword evidence="9" id="KW-0067">ATP-binding</keyword>
<dbReference type="Pfam" id="PF08448">
    <property type="entry name" value="PAS_4"/>
    <property type="match status" value="2"/>
</dbReference>
<evidence type="ECO:0000256" key="6">
    <source>
        <dbReference type="ARBA" id="ARBA00022692"/>
    </source>
</evidence>
<dbReference type="CDD" id="cd00082">
    <property type="entry name" value="HisKA"/>
    <property type="match status" value="1"/>
</dbReference>
<dbReference type="InterPro" id="IPR013655">
    <property type="entry name" value="PAS_fold_3"/>
</dbReference>
<keyword evidence="8" id="KW-0418">Kinase</keyword>
<evidence type="ECO:0000256" key="7">
    <source>
        <dbReference type="ARBA" id="ARBA00022741"/>
    </source>
</evidence>
<feature type="transmembrane region" description="Helical" evidence="14">
    <location>
        <begin position="103"/>
        <end position="122"/>
    </location>
</feature>
<evidence type="ECO:0000256" key="1">
    <source>
        <dbReference type="ARBA" id="ARBA00000085"/>
    </source>
</evidence>
<feature type="coiled-coil region" evidence="13">
    <location>
        <begin position="793"/>
        <end position="824"/>
    </location>
</feature>
<dbReference type="Pfam" id="PF00512">
    <property type="entry name" value="HisKA"/>
    <property type="match status" value="1"/>
</dbReference>
<evidence type="ECO:0000256" key="14">
    <source>
        <dbReference type="SAM" id="Phobius"/>
    </source>
</evidence>
<keyword evidence="19" id="KW-1185">Reference proteome</keyword>
<dbReference type="PRINTS" id="PR00344">
    <property type="entry name" value="BCTRLSENSOR"/>
</dbReference>
<comment type="catalytic activity">
    <reaction evidence="1">
        <text>ATP + protein L-histidine = ADP + protein N-phospho-L-histidine.</text>
        <dbReference type="EC" id="2.7.13.3"/>
    </reaction>
</comment>
<sequence length="1051" mass="119862">MAYKMRAPESKNTFAGSREKGAIIREQLLYYLISLLSVALALGGTLLLNPYLAPTPAALFFVAVMVSAWYGGLVPGLLATVLSTLAINYFFFKPLYPQNITNLSRLVPLIVFMLAAGLISSLNESRRTAQRKAEASLKSLRESEARFGRLTESNIIGVIVADLNGLIIEANDTFLQMLNYTREDLRSGRIRWGEITPLEYIEVSERSIQELMITGSCKPFEQEYIRKDGSLVPALLGFAKQGDRTIIGFVLDLSEQQAALRDRKQAEAEARHRTRQAEEAQSILQMLLEHVPEGITITAGPPDFPIIANSKLAQELLGRPSESLVGMTSSYYAQSYGLFLADGVTRPTLEQLPLYRATRYGETIRDEECIIERPDGTRITASANVVPILDFQGQIIGAINCWRDITNRKRIEEALRQRETELRLITDTLPVLISFVDSEQRYRFNNRAYEEWFGHSTAEVYGKHLWDVLGESAYEVVRPYVERVLAGEQVTYETEVPYKDAGTRYIHAICVPQFNQQGTIEGYAALITDISEQQAALRDRNQAEAALRESEARFRQMADTAPVLIWMSGTDKLCNYFNKPWLDFTGRTLEQEMGNGWAEGVHPDDFQRCLDTYTNAFDARQKFQMEYRLKRNDGEYRWLFDSGVPRFAPTGEFLGYIGSSVDVHDRNLAQETLRDSEERYRILTEVSPQAIWMGDSKSGITYCNQYWFDYSGLTMEQTAGYGWIDIIHPDDRERVFKTSMQALANATNYEVEIRFRRVSDGSYRWHIVRGLPFRDAAGEIIKWVGIASDIHDRKVAEAALQQLNEMLEQRIQERTIQLEAANKELESFSYSVSHDLRSPFRHIMGFIELLQKRHNSTTLDETSQRYLKIIAETAKQAGTLIDELLTFSRMGRTEMRYIDLNMEQLVEEIKRDLQIQTPGRRINWHIEPLPEVQGDPSMLRLVLRNLIDNAVKYTQTRNPAEITVGSTDNENEVVFFVQDNGVGFNMQYVHKLFGVFQRLHSDPQFEGTGVGLANVQRIIHRHNGRVWAEAIVDSGATFYFSLPKLTKKEGE</sequence>
<dbReference type="Pfam" id="PF08447">
    <property type="entry name" value="PAS_3"/>
    <property type="match status" value="2"/>
</dbReference>
<keyword evidence="6 14" id="KW-0812">Transmembrane</keyword>